<dbReference type="InterPro" id="IPR053864">
    <property type="entry name" value="DUF6933"/>
</dbReference>
<sequence>MANVKTLQFQLAASNALNKYLKADLPRLPVELGKQAGVNTLTSDDKIFNWQLQIIDNSYQSCEKTIIACEANSRFTFFIPVLFKLDIDELTKILTIEWQSTLAATLEVYPLIPKSDIAVLLSDLSQIKFAPCWVKNTDLSISGHISDASQWVTQTLDNLGHKNLSTQLAIELALHLNTQPKRVTNKKTKRKEKFIPVERLLSHCQALIGNKLNSDMNDKSVDTSNIISFSDYIKR</sequence>
<gene>
    <name evidence="2" type="ORF">ABS311_19410</name>
</gene>
<name>A0ABV1RM80_9ALTE</name>
<comment type="caution">
    <text evidence="2">The sequence shown here is derived from an EMBL/GenBank/DDBJ whole genome shotgun (WGS) entry which is preliminary data.</text>
</comment>
<feature type="domain" description="DUF6933" evidence="1">
    <location>
        <begin position="35"/>
        <end position="184"/>
    </location>
</feature>
<evidence type="ECO:0000313" key="2">
    <source>
        <dbReference type="EMBL" id="MER2494049.1"/>
    </source>
</evidence>
<evidence type="ECO:0000259" key="1">
    <source>
        <dbReference type="Pfam" id="PF22016"/>
    </source>
</evidence>
<dbReference type="Proteomes" id="UP001467690">
    <property type="component" value="Unassembled WGS sequence"/>
</dbReference>
<protein>
    <submittedName>
        <fullName evidence="2">Amino acid adenylation</fullName>
    </submittedName>
</protein>
<keyword evidence="3" id="KW-1185">Reference proteome</keyword>
<dbReference type="Pfam" id="PF22016">
    <property type="entry name" value="DUF6933"/>
    <property type="match status" value="1"/>
</dbReference>
<reference evidence="2 3" key="1">
    <citation type="submission" date="2024-06" db="EMBL/GenBank/DDBJ databases">
        <authorList>
            <person name="Chen R.Y."/>
        </authorList>
    </citation>
    <scope>NUCLEOTIDE SEQUENCE [LARGE SCALE GENOMIC DNA]</scope>
    <source>
        <strain evidence="2 3">D2</strain>
    </source>
</reference>
<dbReference type="RefSeq" id="WP_350403072.1">
    <property type="nucleotide sequence ID" value="NZ_JBELOE010000280.1"/>
</dbReference>
<proteinExistence type="predicted"/>
<dbReference type="EMBL" id="JBELOE010000280">
    <property type="protein sequence ID" value="MER2494049.1"/>
    <property type="molecule type" value="Genomic_DNA"/>
</dbReference>
<organism evidence="2 3">
    <name type="scientific">Catenovulum sediminis</name>
    <dbReference type="NCBI Taxonomy" id="1740262"/>
    <lineage>
        <taxon>Bacteria</taxon>
        <taxon>Pseudomonadati</taxon>
        <taxon>Pseudomonadota</taxon>
        <taxon>Gammaproteobacteria</taxon>
        <taxon>Alteromonadales</taxon>
        <taxon>Alteromonadaceae</taxon>
        <taxon>Catenovulum</taxon>
    </lineage>
</organism>
<evidence type="ECO:0000313" key="3">
    <source>
        <dbReference type="Proteomes" id="UP001467690"/>
    </source>
</evidence>
<accession>A0ABV1RM80</accession>